<evidence type="ECO:0000313" key="4">
    <source>
        <dbReference type="EMBL" id="GGI65750.1"/>
    </source>
</evidence>
<keyword evidence="2" id="KW-1133">Transmembrane helix</keyword>
<dbReference type="RefSeq" id="WP_188367586.1">
    <property type="nucleotide sequence ID" value="NZ_BMDT01000005.1"/>
</dbReference>
<keyword evidence="2" id="KW-0812">Transmembrane</keyword>
<sequence length="334" mass="36974">MRRQKKFFQWGSLLIVMGFLMIMAGFLLGGKDYVAQADLNNLNWNQQTAIPGEVSVEKEPLADFTTIDIQFTRADIAVVPSTNEQAFLSYHIVNPNNGGEIDYQVENSKLTIQQGTTKKNFVSIDLSFIQYLFNSDAIKAGQETKLTLYLPQKTYDQVAVDNELGAITIQNLTAKEVELESSTGAIDITNSQFEVFNSQNSLGKLSVSQSQWQKGELATDTGLITLEAVTARNSQIQSDLGAINLVDSSFEDSTFKTDTGHIRSQSTDFTGKTKVTTDLGRLSFDFTEERLATTNFTIKSDLGKITTPPQLEIKDKNRPDSFDVKSDTGSITIQ</sequence>
<keyword evidence="2" id="KW-0472">Membrane</keyword>
<name>A0A917N4H7_9ENTE</name>
<comment type="caution">
    <text evidence="4">The sequence shown here is derived from an EMBL/GenBank/DDBJ whole genome shotgun (WGS) entry which is preliminary data.</text>
</comment>
<organism evidence="4 5">
    <name type="scientific">Enterococcus alcedinis</name>
    <dbReference type="NCBI Taxonomy" id="1274384"/>
    <lineage>
        <taxon>Bacteria</taxon>
        <taxon>Bacillati</taxon>
        <taxon>Bacillota</taxon>
        <taxon>Bacilli</taxon>
        <taxon>Lactobacillales</taxon>
        <taxon>Enterococcaceae</taxon>
        <taxon>Enterococcus</taxon>
    </lineage>
</organism>
<feature type="domain" description="DUF4097" evidence="3">
    <location>
        <begin position="65"/>
        <end position="328"/>
    </location>
</feature>
<reference evidence="4" key="1">
    <citation type="journal article" date="2014" name="Int. J. Syst. Evol. Microbiol.">
        <title>Complete genome sequence of Corynebacterium casei LMG S-19264T (=DSM 44701T), isolated from a smear-ripened cheese.</title>
        <authorList>
            <consortium name="US DOE Joint Genome Institute (JGI-PGF)"/>
            <person name="Walter F."/>
            <person name="Albersmeier A."/>
            <person name="Kalinowski J."/>
            <person name="Ruckert C."/>
        </authorList>
    </citation>
    <scope>NUCLEOTIDE SEQUENCE</scope>
    <source>
        <strain evidence="4">CCM 8433</strain>
    </source>
</reference>
<protein>
    <recommendedName>
        <fullName evidence="3">DUF4097 domain-containing protein</fullName>
    </recommendedName>
</protein>
<accession>A0A917N4H7</accession>
<gene>
    <name evidence="4" type="ORF">GCM10011482_14040</name>
</gene>
<dbReference type="EMBL" id="BMDT01000005">
    <property type="protein sequence ID" value="GGI65750.1"/>
    <property type="molecule type" value="Genomic_DNA"/>
</dbReference>
<evidence type="ECO:0000256" key="1">
    <source>
        <dbReference type="SAM" id="MobiDB-lite"/>
    </source>
</evidence>
<dbReference type="Pfam" id="PF13349">
    <property type="entry name" value="DUF4097"/>
    <property type="match status" value="1"/>
</dbReference>
<evidence type="ECO:0000259" key="3">
    <source>
        <dbReference type="Pfam" id="PF13349"/>
    </source>
</evidence>
<dbReference type="InterPro" id="IPR025164">
    <property type="entry name" value="Toastrack_DUF4097"/>
</dbReference>
<dbReference type="AlphaFoldDB" id="A0A917N4H7"/>
<proteinExistence type="predicted"/>
<keyword evidence="5" id="KW-1185">Reference proteome</keyword>
<evidence type="ECO:0000313" key="5">
    <source>
        <dbReference type="Proteomes" id="UP000622610"/>
    </source>
</evidence>
<dbReference type="Proteomes" id="UP000622610">
    <property type="component" value="Unassembled WGS sequence"/>
</dbReference>
<feature type="transmembrane region" description="Helical" evidence="2">
    <location>
        <begin position="7"/>
        <end position="28"/>
    </location>
</feature>
<feature type="region of interest" description="Disordered" evidence="1">
    <location>
        <begin position="310"/>
        <end position="334"/>
    </location>
</feature>
<evidence type="ECO:0000256" key="2">
    <source>
        <dbReference type="SAM" id="Phobius"/>
    </source>
</evidence>
<feature type="compositionally biased region" description="Basic and acidic residues" evidence="1">
    <location>
        <begin position="312"/>
        <end position="326"/>
    </location>
</feature>
<reference evidence="4" key="2">
    <citation type="submission" date="2020-09" db="EMBL/GenBank/DDBJ databases">
        <authorList>
            <person name="Sun Q."/>
            <person name="Sedlacek I."/>
        </authorList>
    </citation>
    <scope>NUCLEOTIDE SEQUENCE</scope>
    <source>
        <strain evidence="4">CCM 8433</strain>
    </source>
</reference>